<dbReference type="EMBL" id="UIVS01000002">
    <property type="protein sequence ID" value="SVP91545.1"/>
    <property type="molecule type" value="Genomic_DNA"/>
</dbReference>
<feature type="compositionally biased region" description="Basic and acidic residues" evidence="2">
    <location>
        <begin position="279"/>
        <end position="300"/>
    </location>
</feature>
<comment type="similarity">
    <text evidence="1">Belongs to the Luc7 family.</text>
</comment>
<dbReference type="PANTHER" id="PTHR12375">
    <property type="entry name" value="RNA-BINDING PROTEIN LUC7-RELATED"/>
    <property type="match status" value="1"/>
</dbReference>
<accession>A0A3B0MP33</accession>
<dbReference type="AlphaFoldDB" id="A0A3B0MP33"/>
<feature type="region of interest" description="Disordered" evidence="2">
    <location>
        <begin position="279"/>
        <end position="303"/>
    </location>
</feature>
<dbReference type="Pfam" id="PF03194">
    <property type="entry name" value="LUC7"/>
    <property type="match status" value="1"/>
</dbReference>
<dbReference type="VEuPathDB" id="PiroplasmaDB:TA13605"/>
<name>A0A3B0MP33_THEAN</name>
<protein>
    <submittedName>
        <fullName evidence="4">LUC7 N_terminus, putative</fullName>
    </submittedName>
</protein>
<dbReference type="GO" id="GO:0003729">
    <property type="term" value="F:mRNA binding"/>
    <property type="evidence" value="ECO:0007669"/>
    <property type="project" value="InterPro"/>
</dbReference>
<reference evidence="4" key="1">
    <citation type="submission" date="2018-07" db="EMBL/GenBank/DDBJ databases">
        <authorList>
            <person name="Quirk P.G."/>
            <person name="Krulwich T.A."/>
        </authorList>
    </citation>
    <scope>NUCLEOTIDE SEQUENCE</scope>
    <source>
        <strain evidence="4">Anand</strain>
    </source>
</reference>
<sequence length="316" mass="36214">MDQIRATLAELMGKYEQKEDLDSTKPFTDPDVCRQYLTGICPHDLFENTKFYMGECSRIHSEKLRERYQNERKNHFYGYELETLKIIQPMIDDCDKKIARGKARVEEDLVRRKTLDPMIIEEAKKIDSQIQSRMARADELGRNGEVEESFKIVEEVELLKRTKLEMLEKGGDASYQSRLKPCDVCGALLSATDSDRRLTEHYSGKIHVGFQKLRDMSKTLSAYIQENRHRLNGRGRNGSREYLSERRTRKVLGVSLRGAIAVTGIEVMPIKVIAESGKTIEKGREAGPDPYQDHDRDRGQVLDQDLGIANTGDLVN</sequence>
<organism evidence="4">
    <name type="scientific">Theileria annulata</name>
    <dbReference type="NCBI Taxonomy" id="5874"/>
    <lineage>
        <taxon>Eukaryota</taxon>
        <taxon>Sar</taxon>
        <taxon>Alveolata</taxon>
        <taxon>Apicomplexa</taxon>
        <taxon>Aconoidasida</taxon>
        <taxon>Piroplasmida</taxon>
        <taxon>Theileriidae</taxon>
        <taxon>Theileria</taxon>
    </lineage>
</organism>
<gene>
    <name evidence="3" type="ORF">TAT_000164900</name>
    <name evidence="4" type="ORF">TAV_000165100</name>
</gene>
<evidence type="ECO:0000313" key="4">
    <source>
        <dbReference type="EMBL" id="SVP91545.1"/>
    </source>
</evidence>
<evidence type="ECO:0000256" key="1">
    <source>
        <dbReference type="ARBA" id="ARBA00005655"/>
    </source>
</evidence>
<dbReference type="EMBL" id="UIVT01000002">
    <property type="protein sequence ID" value="SVP90937.1"/>
    <property type="molecule type" value="Genomic_DNA"/>
</dbReference>
<dbReference type="GO" id="GO:0006376">
    <property type="term" value="P:mRNA splice site recognition"/>
    <property type="evidence" value="ECO:0007669"/>
    <property type="project" value="InterPro"/>
</dbReference>
<evidence type="ECO:0000313" key="3">
    <source>
        <dbReference type="EMBL" id="SVP90937.1"/>
    </source>
</evidence>
<dbReference type="InterPro" id="IPR004882">
    <property type="entry name" value="Luc7-rel"/>
</dbReference>
<dbReference type="GO" id="GO:0005685">
    <property type="term" value="C:U1 snRNP"/>
    <property type="evidence" value="ECO:0007669"/>
    <property type="project" value="InterPro"/>
</dbReference>
<evidence type="ECO:0000256" key="2">
    <source>
        <dbReference type="SAM" id="MobiDB-lite"/>
    </source>
</evidence>
<proteinExistence type="inferred from homology"/>